<feature type="domain" description="DUF7515" evidence="1">
    <location>
        <begin position="37"/>
        <end position="115"/>
    </location>
</feature>
<gene>
    <name evidence="2" type="ORF">niasHT_007792</name>
</gene>
<evidence type="ECO:0000313" key="3">
    <source>
        <dbReference type="Proteomes" id="UP001620626"/>
    </source>
</evidence>
<dbReference type="Pfam" id="PF24359">
    <property type="entry name" value="DUF7515"/>
    <property type="match status" value="1"/>
</dbReference>
<comment type="caution">
    <text evidence="2">The sequence shown here is derived from an EMBL/GenBank/DDBJ whole genome shotgun (WGS) entry which is preliminary data.</text>
</comment>
<name>A0ABD2LKM6_9BILA</name>
<protein>
    <recommendedName>
        <fullName evidence="1">DUF7515 domain-containing protein</fullName>
    </recommendedName>
</protein>
<accession>A0ABD2LKM6</accession>
<evidence type="ECO:0000259" key="1">
    <source>
        <dbReference type="Pfam" id="PF24359"/>
    </source>
</evidence>
<organism evidence="2 3">
    <name type="scientific">Heterodera trifolii</name>
    <dbReference type="NCBI Taxonomy" id="157864"/>
    <lineage>
        <taxon>Eukaryota</taxon>
        <taxon>Metazoa</taxon>
        <taxon>Ecdysozoa</taxon>
        <taxon>Nematoda</taxon>
        <taxon>Chromadorea</taxon>
        <taxon>Rhabditida</taxon>
        <taxon>Tylenchina</taxon>
        <taxon>Tylenchomorpha</taxon>
        <taxon>Tylenchoidea</taxon>
        <taxon>Heteroderidae</taxon>
        <taxon>Heteroderinae</taxon>
        <taxon>Heterodera</taxon>
    </lineage>
</organism>
<dbReference type="EMBL" id="JBICBT010000363">
    <property type="protein sequence ID" value="KAL3115787.1"/>
    <property type="molecule type" value="Genomic_DNA"/>
</dbReference>
<dbReference type="Proteomes" id="UP001620626">
    <property type="component" value="Unassembled WGS sequence"/>
</dbReference>
<reference evidence="2 3" key="1">
    <citation type="submission" date="2024-10" db="EMBL/GenBank/DDBJ databases">
        <authorList>
            <person name="Kim D."/>
        </authorList>
    </citation>
    <scope>NUCLEOTIDE SEQUENCE [LARGE SCALE GENOMIC DNA]</scope>
    <source>
        <strain evidence="2">BH-2024</strain>
    </source>
</reference>
<sequence>MSISRDTKEDEREIRLLTNSLWVHRLVRTSKPCTLFEFKSELYKVLWTRAEGYESVAEIANELYMNSGICAIYFSRGRGYDTFEEMVHSEELENVITIERIPWKPTYIIYHYRATLNNEGTFSDIRKRNPQKKKQYRNASFQDLNRKLAGLPTEAELRMNARTAAKRARKSKQICGEIISYEIDVGSDDDDELNEVTEFIMDDGDEWTEGREDGDSSGGSVFAENISIVEKTNHHNEKRRRDNEKEYALKMGKYLSSDFYEI</sequence>
<dbReference type="AlphaFoldDB" id="A0ABD2LKM6"/>
<keyword evidence="3" id="KW-1185">Reference proteome</keyword>
<dbReference type="InterPro" id="IPR055937">
    <property type="entry name" value="DUF7515"/>
</dbReference>
<proteinExistence type="predicted"/>
<evidence type="ECO:0000313" key="2">
    <source>
        <dbReference type="EMBL" id="KAL3115787.1"/>
    </source>
</evidence>